<protein>
    <submittedName>
        <fullName evidence="1">Uncharacterized protein</fullName>
    </submittedName>
</protein>
<evidence type="ECO:0000313" key="2">
    <source>
        <dbReference type="Proteomes" id="UP000093267"/>
    </source>
</evidence>
<dbReference type="KEGG" id="lpd:AYR62_02635"/>
<name>A0A1B2IUJ6_9LACO</name>
<dbReference type="Proteomes" id="UP000093267">
    <property type="component" value="Chromosome"/>
</dbReference>
<keyword evidence="2" id="KW-1185">Reference proteome</keyword>
<dbReference type="EMBL" id="CP014924">
    <property type="protein sequence ID" value="ANZ65735.1"/>
    <property type="molecule type" value="Genomic_DNA"/>
</dbReference>
<evidence type="ECO:0000313" key="1">
    <source>
        <dbReference type="EMBL" id="ANZ65735.1"/>
    </source>
</evidence>
<gene>
    <name evidence="1" type="ORF">AYR63_00285</name>
</gene>
<accession>A0A1B2IUJ6</accession>
<proteinExistence type="predicted"/>
<dbReference type="OrthoDB" id="2295517at2"/>
<organism evidence="1 2">
    <name type="scientific">Secundilactobacillus paracollinoides</name>
    <dbReference type="NCBI Taxonomy" id="240427"/>
    <lineage>
        <taxon>Bacteria</taxon>
        <taxon>Bacillati</taxon>
        <taxon>Bacillota</taxon>
        <taxon>Bacilli</taxon>
        <taxon>Lactobacillales</taxon>
        <taxon>Lactobacillaceae</taxon>
        <taxon>Secundilactobacillus</taxon>
    </lineage>
</organism>
<dbReference type="AlphaFoldDB" id="A0A1B2IUJ6"/>
<dbReference type="RefSeq" id="WP_054713028.1">
    <property type="nucleotide sequence ID" value="NZ_CP014912.1"/>
</dbReference>
<sequence>MLKTMNVPGLPVENLIIWQQLFRQFSTAPLPRDWDTAQDFLLNQGEVSEIIACSSQAEAQCLIIEDNARMALWQQEPDAFHLFGLQDVHSYVLVIQ</sequence>
<reference evidence="1 2" key="1">
    <citation type="submission" date="2016-03" db="EMBL/GenBank/DDBJ databases">
        <title>Pediococcus and Lactobacillus from brewery environment - whole genome sequencing and assembly.</title>
        <authorList>
            <person name="Behr J."/>
            <person name="Geissler A.J."/>
            <person name="Vogel R.F."/>
        </authorList>
    </citation>
    <scope>NUCLEOTIDE SEQUENCE [LARGE SCALE GENOMIC DNA]</scope>
    <source>
        <strain evidence="1 2">TMW 1.1995</strain>
    </source>
</reference>